<dbReference type="Proteomes" id="UP001618531">
    <property type="component" value="Unassembled WGS sequence"/>
</dbReference>
<reference evidence="1 2" key="1">
    <citation type="submission" date="2024-11" db="EMBL/GenBank/DDBJ databases">
        <title>Identification and Characterization of a Novel Fosfomycin Bacillithiol Transferase FosB8 in Paenibacillus illinoisensis.</title>
        <authorList>
            <person name="Lu W."/>
        </authorList>
    </citation>
    <scope>NUCLEOTIDE SEQUENCE [LARGE SCALE GENOMIC DNA]</scope>
    <source>
        <strain evidence="1 2">WP77</strain>
    </source>
</reference>
<evidence type="ECO:0000313" key="2">
    <source>
        <dbReference type="Proteomes" id="UP001618531"/>
    </source>
</evidence>
<name>A0ABW8HM56_9BACL</name>
<evidence type="ECO:0000313" key="1">
    <source>
        <dbReference type="EMBL" id="MFK0520586.1"/>
    </source>
</evidence>
<organism evidence="1 2">
    <name type="scientific">Paenibacillus illinoisensis</name>
    <dbReference type="NCBI Taxonomy" id="59845"/>
    <lineage>
        <taxon>Bacteria</taxon>
        <taxon>Bacillati</taxon>
        <taxon>Bacillota</taxon>
        <taxon>Bacilli</taxon>
        <taxon>Bacillales</taxon>
        <taxon>Paenibacillaceae</taxon>
        <taxon>Paenibacillus</taxon>
    </lineage>
</organism>
<accession>A0ABW8HM56</accession>
<keyword evidence="2" id="KW-1185">Reference proteome</keyword>
<dbReference type="RefSeq" id="WP_402869960.1">
    <property type="nucleotide sequence ID" value="NZ_JBIYSL010000001.1"/>
</dbReference>
<dbReference type="EMBL" id="JBIYSL010000001">
    <property type="protein sequence ID" value="MFK0520586.1"/>
    <property type="molecule type" value="Genomic_DNA"/>
</dbReference>
<proteinExistence type="predicted"/>
<protein>
    <submittedName>
        <fullName evidence="1">Uncharacterized protein</fullName>
    </submittedName>
</protein>
<gene>
    <name evidence="1" type="ORF">ACINKY_00115</name>
</gene>
<sequence>MKFCKKAAKQSGGWTNAKTNHILDCGNRYCSCWVLLTYNNLVPSLKEQDVSSKGTIRQVDTDKYEVDMQITRTKEDNGIHMVYPVIFGWGNLSFNEELDDSYFRPSSVGTSGELEQLVHQALQDEGINTSNENGNFAGFSIPDEAGTYRLRFTISPLSENVHSLNDPKIYYVHQEKVLGKNLNWVKKEHMAMIKESVE</sequence>
<comment type="caution">
    <text evidence="1">The sequence shown here is derived from an EMBL/GenBank/DDBJ whole genome shotgun (WGS) entry which is preliminary data.</text>
</comment>